<dbReference type="AlphaFoldDB" id="A0A0E9W1J4"/>
<accession>A0A0E9W1J4</accession>
<dbReference type="EMBL" id="GBXM01024361">
    <property type="protein sequence ID" value="JAH84216.1"/>
    <property type="molecule type" value="Transcribed_RNA"/>
</dbReference>
<protein>
    <submittedName>
        <fullName evidence="2">Uncharacterized protein</fullName>
    </submittedName>
</protein>
<organism evidence="2">
    <name type="scientific">Anguilla anguilla</name>
    <name type="common">European freshwater eel</name>
    <name type="synonym">Muraena anguilla</name>
    <dbReference type="NCBI Taxonomy" id="7936"/>
    <lineage>
        <taxon>Eukaryota</taxon>
        <taxon>Metazoa</taxon>
        <taxon>Chordata</taxon>
        <taxon>Craniata</taxon>
        <taxon>Vertebrata</taxon>
        <taxon>Euteleostomi</taxon>
        <taxon>Actinopterygii</taxon>
        <taxon>Neopterygii</taxon>
        <taxon>Teleostei</taxon>
        <taxon>Anguilliformes</taxon>
        <taxon>Anguillidae</taxon>
        <taxon>Anguilla</taxon>
    </lineage>
</organism>
<proteinExistence type="predicted"/>
<reference evidence="2" key="2">
    <citation type="journal article" date="2015" name="Fish Shellfish Immunol.">
        <title>Early steps in the European eel (Anguilla anguilla)-Vibrio vulnificus interaction in the gills: Role of the RtxA13 toxin.</title>
        <authorList>
            <person name="Callol A."/>
            <person name="Pajuelo D."/>
            <person name="Ebbesson L."/>
            <person name="Teles M."/>
            <person name="MacKenzie S."/>
            <person name="Amaro C."/>
        </authorList>
    </citation>
    <scope>NUCLEOTIDE SEQUENCE</scope>
</reference>
<evidence type="ECO:0000313" key="2">
    <source>
        <dbReference type="EMBL" id="JAH84216.1"/>
    </source>
</evidence>
<reference evidence="2" key="1">
    <citation type="submission" date="2014-11" db="EMBL/GenBank/DDBJ databases">
        <authorList>
            <person name="Amaro Gonzalez C."/>
        </authorList>
    </citation>
    <scope>NUCLEOTIDE SEQUENCE</scope>
</reference>
<evidence type="ECO:0000256" key="1">
    <source>
        <dbReference type="SAM" id="MobiDB-lite"/>
    </source>
</evidence>
<sequence>MKFLNGGKKEKKRKKKRKEKKQTERNELSLPLCIYPALFLPNKC</sequence>
<feature type="region of interest" description="Disordered" evidence="1">
    <location>
        <begin position="1"/>
        <end position="26"/>
    </location>
</feature>
<feature type="compositionally biased region" description="Basic residues" evidence="1">
    <location>
        <begin position="9"/>
        <end position="20"/>
    </location>
</feature>
<name>A0A0E9W1J4_ANGAN</name>